<comment type="caution">
    <text evidence="2">The sequence shown here is derived from an EMBL/GenBank/DDBJ whole genome shotgun (WGS) entry which is preliminary data.</text>
</comment>
<dbReference type="InterPro" id="IPR021738">
    <property type="entry name" value="DUF3309"/>
</dbReference>
<sequence length="52" mass="5564">MSLTTILLIILILVLVGALPSWPHSRNWGYAPSIAISLLVVVVVVLLLTGRA</sequence>
<keyword evidence="1" id="KW-0812">Transmembrane</keyword>
<evidence type="ECO:0000256" key="1">
    <source>
        <dbReference type="SAM" id="Phobius"/>
    </source>
</evidence>
<dbReference type="EMBL" id="PEKC01000015">
    <property type="protein sequence ID" value="PII36599.1"/>
    <property type="molecule type" value="Genomic_DNA"/>
</dbReference>
<evidence type="ECO:0000313" key="2">
    <source>
        <dbReference type="EMBL" id="PII36599.1"/>
    </source>
</evidence>
<dbReference type="Pfam" id="PF11752">
    <property type="entry name" value="DUF3309"/>
    <property type="match status" value="1"/>
</dbReference>
<keyword evidence="1" id="KW-1133">Transmembrane helix</keyword>
<proteinExistence type="predicted"/>
<gene>
    <name evidence="2" type="ORF">CTI11_06465</name>
</gene>
<dbReference type="AlphaFoldDB" id="A0A2G7T9L1"/>
<keyword evidence="1" id="KW-0472">Membrane</keyword>
<reference evidence="2" key="1">
    <citation type="submission" date="2017-10" db="EMBL/GenBank/DDBJ databases">
        <title>Chryseobacterium sp. B5 is a hydrocarbonoclastic and plant growth promoting bacterium.</title>
        <authorList>
            <person name="Thijs S."/>
            <person name="Gkorezis P."/>
            <person name="Van Hamme J."/>
        </authorList>
    </citation>
    <scope>NUCLEOTIDE SEQUENCE</scope>
    <source>
        <strain evidence="2">B5</strain>
    </source>
</reference>
<feature type="transmembrane region" description="Helical" evidence="1">
    <location>
        <begin position="28"/>
        <end position="48"/>
    </location>
</feature>
<organism evidence="2">
    <name type="scientific">Chryseobacterium sp. B5</name>
    <dbReference type="NCBI Taxonomy" id="2050562"/>
    <lineage>
        <taxon>Bacteria</taxon>
        <taxon>Pseudomonadati</taxon>
        <taxon>Bacteroidota</taxon>
        <taxon>Flavobacteriia</taxon>
        <taxon>Flavobacteriales</taxon>
        <taxon>Weeksellaceae</taxon>
        <taxon>Chryseobacterium group</taxon>
        <taxon>Chryseobacterium</taxon>
    </lineage>
</organism>
<name>A0A2G7T9L1_9FLAO</name>
<protein>
    <submittedName>
        <fullName evidence="2">DUF3309 domain-containing protein</fullName>
    </submittedName>
</protein>
<accession>A0A2G7T9L1</accession>